<protein>
    <recommendedName>
        <fullName evidence="5">Heat-inducible transcription repressor HrcA</fullName>
    </recommendedName>
</protein>
<dbReference type="SUPFAM" id="SSF46785">
    <property type="entry name" value="Winged helix' DNA-binding domain"/>
    <property type="match status" value="1"/>
</dbReference>
<dbReference type="InterPro" id="IPR029016">
    <property type="entry name" value="GAF-like_dom_sf"/>
</dbReference>
<keyword evidence="1 5" id="KW-0678">Repressor</keyword>
<dbReference type="Gene3D" id="1.10.10.10">
    <property type="entry name" value="Winged helix-like DNA-binding domain superfamily/Winged helix DNA-binding domain"/>
    <property type="match status" value="1"/>
</dbReference>
<dbReference type="PIRSF" id="PIRSF005485">
    <property type="entry name" value="HrcA"/>
    <property type="match status" value="1"/>
</dbReference>
<dbReference type="Proteomes" id="UP000319619">
    <property type="component" value="Unassembled WGS sequence"/>
</dbReference>
<dbReference type="InterPro" id="IPR036388">
    <property type="entry name" value="WH-like_DNA-bd_sf"/>
</dbReference>
<accession>A0A532V1M6</accession>
<dbReference type="GO" id="GO:0045892">
    <property type="term" value="P:negative regulation of DNA-templated transcription"/>
    <property type="evidence" value="ECO:0007669"/>
    <property type="project" value="UniProtKB-UniRule"/>
</dbReference>
<evidence type="ECO:0000256" key="2">
    <source>
        <dbReference type="ARBA" id="ARBA00023015"/>
    </source>
</evidence>
<evidence type="ECO:0000313" key="8">
    <source>
        <dbReference type="Proteomes" id="UP000319619"/>
    </source>
</evidence>
<proteinExistence type="inferred from homology"/>
<dbReference type="EMBL" id="NJBN01000003">
    <property type="protein sequence ID" value="TKJ41110.1"/>
    <property type="molecule type" value="Genomic_DNA"/>
</dbReference>
<evidence type="ECO:0000256" key="4">
    <source>
        <dbReference type="ARBA" id="ARBA00023163"/>
    </source>
</evidence>
<sequence length="342" mass="38347">MSKRDLTDRERLILREVIAQYILNAAPIGSRTLSKRLGGRFSPATIRNVMADLEELGLLYQPHTSAGRIPTEQGYRLFVDSLMELGQPTPRERKLLDREITRISSSDVRGVLEQTAQLLGDIANLLCVVMSPPLREGVLHRIDLIGIGGDKILLVITIQSGFVRSMFLEVNSPVTREEIEWLTTFLNQRLSGLKLSEVRSSVHERLAGKEARKSPVLQTMLDKAQEVFDFSEKDEYLVGGVRSLASQPEFYNVEELRKVLTLLEDKSLFLHLFARETDGIQVKIGRENAVKSLSSLSIVTAPYKFHNLTGVIGIIGPMRMNYPKAVSIVEYASRKIDTTIGD</sequence>
<dbReference type="SUPFAM" id="SSF55781">
    <property type="entry name" value="GAF domain-like"/>
    <property type="match status" value="1"/>
</dbReference>
<dbReference type="InterPro" id="IPR036390">
    <property type="entry name" value="WH_DNA-bd_sf"/>
</dbReference>
<organism evidence="7 8">
    <name type="scientific">candidate division LCP-89 bacterium B3_LCP</name>
    <dbReference type="NCBI Taxonomy" id="2012998"/>
    <lineage>
        <taxon>Bacteria</taxon>
        <taxon>Pseudomonadati</taxon>
        <taxon>Bacteria division LCP-89</taxon>
    </lineage>
</organism>
<dbReference type="Gene3D" id="3.30.390.60">
    <property type="entry name" value="Heat-inducible transcription repressor hrca homolog, domain 3"/>
    <property type="match status" value="1"/>
</dbReference>
<evidence type="ECO:0000256" key="5">
    <source>
        <dbReference type="HAMAP-Rule" id="MF_00081"/>
    </source>
</evidence>
<reference evidence="7 8" key="1">
    <citation type="submission" date="2017-06" db="EMBL/GenBank/DDBJ databases">
        <title>Novel microbial phyla capable of carbon fixation and sulfur reduction in deep-sea sediments.</title>
        <authorList>
            <person name="Huang J."/>
            <person name="Baker B."/>
            <person name="Wang Y."/>
        </authorList>
    </citation>
    <scope>NUCLEOTIDE SEQUENCE [LARGE SCALE GENOMIC DNA]</scope>
    <source>
        <strain evidence="7">B3_LCP</strain>
    </source>
</reference>
<dbReference type="Gene3D" id="3.30.450.40">
    <property type="match status" value="1"/>
</dbReference>
<dbReference type="PANTHER" id="PTHR34824:SF1">
    <property type="entry name" value="HEAT-INDUCIBLE TRANSCRIPTION REPRESSOR HRCA"/>
    <property type="match status" value="1"/>
</dbReference>
<dbReference type="NCBIfam" id="TIGR00331">
    <property type="entry name" value="hrcA"/>
    <property type="match status" value="1"/>
</dbReference>
<evidence type="ECO:0000256" key="3">
    <source>
        <dbReference type="ARBA" id="ARBA00023016"/>
    </source>
</evidence>
<dbReference type="InterPro" id="IPR023120">
    <property type="entry name" value="WHTH_transcript_rep_HrcA_IDD"/>
</dbReference>
<comment type="similarity">
    <text evidence="5">Belongs to the HrcA family.</text>
</comment>
<dbReference type="InterPro" id="IPR021153">
    <property type="entry name" value="HrcA_C"/>
</dbReference>
<evidence type="ECO:0000313" key="7">
    <source>
        <dbReference type="EMBL" id="TKJ41110.1"/>
    </source>
</evidence>
<dbReference type="Pfam" id="PF01628">
    <property type="entry name" value="HrcA"/>
    <property type="match status" value="1"/>
</dbReference>
<evidence type="ECO:0000256" key="1">
    <source>
        <dbReference type="ARBA" id="ARBA00022491"/>
    </source>
</evidence>
<dbReference type="PANTHER" id="PTHR34824">
    <property type="entry name" value="HEAT-INDUCIBLE TRANSCRIPTION REPRESSOR HRCA"/>
    <property type="match status" value="1"/>
</dbReference>
<name>A0A532V1M6_UNCL8</name>
<keyword evidence="3 5" id="KW-0346">Stress response</keyword>
<dbReference type="InterPro" id="IPR002571">
    <property type="entry name" value="HrcA"/>
</dbReference>
<comment type="function">
    <text evidence="5">Negative regulator of class I heat shock genes (grpE-dnaK-dnaJ and groELS operons). Prevents heat-shock induction of these operons.</text>
</comment>
<gene>
    <name evidence="5 7" type="primary">hrcA</name>
    <name evidence="7" type="ORF">CEE37_05430</name>
</gene>
<dbReference type="AlphaFoldDB" id="A0A532V1M6"/>
<keyword evidence="2 5" id="KW-0805">Transcription regulation</keyword>
<dbReference type="GO" id="GO:0003677">
    <property type="term" value="F:DNA binding"/>
    <property type="evidence" value="ECO:0007669"/>
    <property type="project" value="InterPro"/>
</dbReference>
<dbReference type="HAMAP" id="MF_00081">
    <property type="entry name" value="HrcA"/>
    <property type="match status" value="1"/>
</dbReference>
<comment type="caution">
    <text evidence="7">The sequence shown here is derived from an EMBL/GenBank/DDBJ whole genome shotgun (WGS) entry which is preliminary data.</text>
</comment>
<feature type="domain" description="Heat-inducible transcription repressor HrcA C-terminal" evidence="6">
    <location>
        <begin position="111"/>
        <end position="326"/>
    </location>
</feature>
<keyword evidence="4 5" id="KW-0804">Transcription</keyword>
<evidence type="ECO:0000259" key="6">
    <source>
        <dbReference type="Pfam" id="PF01628"/>
    </source>
</evidence>